<keyword evidence="1" id="KW-0812">Transmembrane</keyword>
<sequence>MRRRNISLKEGYVNEASPLLSSSDHEITPKSNRKVYGITHYINQRTIPVVASTASSLLHVALIAYALVCTVYDLPTVGMNIAQPISLTVFAFFHGWLTLGILQSLSFAVISMSISLVVEHFLMVQKFKLTYENEIYGERSFSVPIDVPVSYYMIMYLCFSVSEIILYGRDRIRSKEHVGIRTPTLSIFLVLPLLSSIIMLCFEMNIVVVANSTGMWSYDFNIPIYDKNETRVIDHVLPQSIYEGDFFYGVSLYHFYNVCLIMFSTVLLYLLVEYVIDRSLIFLENIYSGKKLFFGPILGSAHSFFLPPTYGLQPNRYVSHRIIHRLSFYMPVACTCAQFVTFIFTTNPHSVRMISITTTALITLLALVGLSKP</sequence>
<reference evidence="2 3" key="1">
    <citation type="submission" date="2024-03" db="EMBL/GenBank/DDBJ databases">
        <title>The Acrasis kona genome and developmental transcriptomes reveal deep origins of eukaryotic multicellular pathways.</title>
        <authorList>
            <person name="Sheikh S."/>
            <person name="Fu C.-J."/>
            <person name="Brown M.W."/>
            <person name="Baldauf S.L."/>
        </authorList>
    </citation>
    <scope>NUCLEOTIDE SEQUENCE [LARGE SCALE GENOMIC DNA]</scope>
    <source>
        <strain evidence="2 3">ATCC MYA-3509</strain>
    </source>
</reference>
<name>A0AAW2Z1S2_9EUKA</name>
<evidence type="ECO:0008006" key="4">
    <source>
        <dbReference type="Google" id="ProtNLM"/>
    </source>
</evidence>
<feature type="transmembrane region" description="Helical" evidence="1">
    <location>
        <begin position="326"/>
        <end position="345"/>
    </location>
</feature>
<dbReference type="Proteomes" id="UP001431209">
    <property type="component" value="Unassembled WGS sequence"/>
</dbReference>
<evidence type="ECO:0000313" key="2">
    <source>
        <dbReference type="EMBL" id="KAL0483223.1"/>
    </source>
</evidence>
<dbReference type="AlphaFoldDB" id="A0AAW2Z1S2"/>
<feature type="transmembrane region" description="Helical" evidence="1">
    <location>
        <begin position="253"/>
        <end position="272"/>
    </location>
</feature>
<feature type="transmembrane region" description="Helical" evidence="1">
    <location>
        <begin position="47"/>
        <end position="68"/>
    </location>
</feature>
<protein>
    <recommendedName>
        <fullName evidence="4">Odorant receptor</fullName>
    </recommendedName>
</protein>
<proteinExistence type="predicted"/>
<gene>
    <name evidence="2" type="ORF">AKO1_011505</name>
</gene>
<keyword evidence="1" id="KW-1133">Transmembrane helix</keyword>
<dbReference type="EMBL" id="JAOPGA020000946">
    <property type="protein sequence ID" value="KAL0483223.1"/>
    <property type="molecule type" value="Genomic_DNA"/>
</dbReference>
<comment type="caution">
    <text evidence="2">The sequence shown here is derived from an EMBL/GenBank/DDBJ whole genome shotgun (WGS) entry which is preliminary data.</text>
</comment>
<keyword evidence="3" id="KW-1185">Reference proteome</keyword>
<feature type="transmembrane region" description="Helical" evidence="1">
    <location>
        <begin position="187"/>
        <end position="210"/>
    </location>
</feature>
<feature type="transmembrane region" description="Helical" evidence="1">
    <location>
        <begin position="105"/>
        <end position="123"/>
    </location>
</feature>
<accession>A0AAW2Z1S2</accession>
<feature type="transmembrane region" description="Helical" evidence="1">
    <location>
        <begin position="149"/>
        <end position="167"/>
    </location>
</feature>
<evidence type="ECO:0000313" key="3">
    <source>
        <dbReference type="Proteomes" id="UP001431209"/>
    </source>
</evidence>
<organism evidence="2 3">
    <name type="scientific">Acrasis kona</name>
    <dbReference type="NCBI Taxonomy" id="1008807"/>
    <lineage>
        <taxon>Eukaryota</taxon>
        <taxon>Discoba</taxon>
        <taxon>Heterolobosea</taxon>
        <taxon>Tetramitia</taxon>
        <taxon>Eutetramitia</taxon>
        <taxon>Acrasidae</taxon>
        <taxon>Acrasis</taxon>
    </lineage>
</organism>
<feature type="transmembrane region" description="Helical" evidence="1">
    <location>
        <begin position="351"/>
        <end position="370"/>
    </location>
</feature>
<evidence type="ECO:0000256" key="1">
    <source>
        <dbReference type="SAM" id="Phobius"/>
    </source>
</evidence>
<keyword evidence="1" id="KW-0472">Membrane</keyword>
<feature type="transmembrane region" description="Helical" evidence="1">
    <location>
        <begin position="74"/>
        <end position="93"/>
    </location>
</feature>